<gene>
    <name evidence="1" type="ORF">PCASD_24881</name>
</gene>
<dbReference type="EMBL" id="PGCI01000319">
    <property type="protein sequence ID" value="PLW29781.1"/>
    <property type="molecule type" value="Genomic_DNA"/>
</dbReference>
<organism evidence="1 2">
    <name type="scientific">Puccinia coronata f. sp. avenae</name>
    <dbReference type="NCBI Taxonomy" id="200324"/>
    <lineage>
        <taxon>Eukaryota</taxon>
        <taxon>Fungi</taxon>
        <taxon>Dikarya</taxon>
        <taxon>Basidiomycota</taxon>
        <taxon>Pucciniomycotina</taxon>
        <taxon>Pucciniomycetes</taxon>
        <taxon>Pucciniales</taxon>
        <taxon>Pucciniaceae</taxon>
        <taxon>Puccinia</taxon>
    </lineage>
</organism>
<sequence>MYPQGGARCGARYVACQKNTDAEDLCAAPAEQDAAQRSTEDLSPARLCAKPRCSAGSSLQSWMWHSALRKTLVPPEAAPRPDALQLHCCRAGCGTAL</sequence>
<protein>
    <submittedName>
        <fullName evidence="1">Uncharacterized protein</fullName>
    </submittedName>
</protein>
<evidence type="ECO:0000313" key="1">
    <source>
        <dbReference type="EMBL" id="PLW29781.1"/>
    </source>
</evidence>
<proteinExistence type="predicted"/>
<dbReference type="Proteomes" id="UP000235392">
    <property type="component" value="Unassembled WGS sequence"/>
</dbReference>
<dbReference type="AlphaFoldDB" id="A0A2N5TWA1"/>
<comment type="caution">
    <text evidence="1">The sequence shown here is derived from an EMBL/GenBank/DDBJ whole genome shotgun (WGS) entry which is preliminary data.</text>
</comment>
<evidence type="ECO:0000313" key="2">
    <source>
        <dbReference type="Proteomes" id="UP000235392"/>
    </source>
</evidence>
<reference evidence="1 2" key="1">
    <citation type="submission" date="2017-11" db="EMBL/GenBank/DDBJ databases">
        <title>De novo assembly and phasing of dikaryotic genomes from two isolates of Puccinia coronata f. sp. avenae, the causal agent of oat crown rust.</title>
        <authorList>
            <person name="Miller M.E."/>
            <person name="Zhang Y."/>
            <person name="Omidvar V."/>
            <person name="Sperschneider J."/>
            <person name="Schwessinger B."/>
            <person name="Raley C."/>
            <person name="Palmer J.M."/>
            <person name="Garnica D."/>
            <person name="Upadhyaya N."/>
            <person name="Rathjen J."/>
            <person name="Taylor J.M."/>
            <person name="Park R.F."/>
            <person name="Dodds P.N."/>
            <person name="Hirsch C.D."/>
            <person name="Kianian S.F."/>
            <person name="Figueroa M."/>
        </authorList>
    </citation>
    <scope>NUCLEOTIDE SEQUENCE [LARGE SCALE GENOMIC DNA]</scope>
    <source>
        <strain evidence="1">12SD80</strain>
    </source>
</reference>
<accession>A0A2N5TWA1</accession>
<name>A0A2N5TWA1_9BASI</name>